<accession>A0AAN6ZD59</accession>
<sequence length="90" mass="9967">MLGSSSVLVGPFWRISCCRSTDGRQLGLVSLLCFAVRLLLSLLCLRLSTSYLFPYRFACPIPAYRLVVESGFASRDRATYPKRASEPTSA</sequence>
<dbReference type="EMBL" id="MU853412">
    <property type="protein sequence ID" value="KAK4133463.1"/>
    <property type="molecule type" value="Genomic_DNA"/>
</dbReference>
<gene>
    <name evidence="1" type="ORF">BT67DRAFT_51384</name>
</gene>
<organism evidence="1 2">
    <name type="scientific">Trichocladium antarcticum</name>
    <dbReference type="NCBI Taxonomy" id="1450529"/>
    <lineage>
        <taxon>Eukaryota</taxon>
        <taxon>Fungi</taxon>
        <taxon>Dikarya</taxon>
        <taxon>Ascomycota</taxon>
        <taxon>Pezizomycotina</taxon>
        <taxon>Sordariomycetes</taxon>
        <taxon>Sordariomycetidae</taxon>
        <taxon>Sordariales</taxon>
        <taxon>Chaetomiaceae</taxon>
        <taxon>Trichocladium</taxon>
    </lineage>
</organism>
<proteinExistence type="predicted"/>
<reference evidence="1" key="1">
    <citation type="journal article" date="2023" name="Mol. Phylogenet. Evol.">
        <title>Genome-scale phylogeny and comparative genomics of the fungal order Sordariales.</title>
        <authorList>
            <person name="Hensen N."/>
            <person name="Bonometti L."/>
            <person name="Westerberg I."/>
            <person name="Brannstrom I.O."/>
            <person name="Guillou S."/>
            <person name="Cros-Aarteil S."/>
            <person name="Calhoun S."/>
            <person name="Haridas S."/>
            <person name="Kuo A."/>
            <person name="Mondo S."/>
            <person name="Pangilinan J."/>
            <person name="Riley R."/>
            <person name="LaButti K."/>
            <person name="Andreopoulos B."/>
            <person name="Lipzen A."/>
            <person name="Chen C."/>
            <person name="Yan M."/>
            <person name="Daum C."/>
            <person name="Ng V."/>
            <person name="Clum A."/>
            <person name="Steindorff A."/>
            <person name="Ohm R.A."/>
            <person name="Martin F."/>
            <person name="Silar P."/>
            <person name="Natvig D.O."/>
            <person name="Lalanne C."/>
            <person name="Gautier V."/>
            <person name="Ament-Velasquez S.L."/>
            <person name="Kruys A."/>
            <person name="Hutchinson M.I."/>
            <person name="Powell A.J."/>
            <person name="Barry K."/>
            <person name="Miller A.N."/>
            <person name="Grigoriev I.V."/>
            <person name="Debuchy R."/>
            <person name="Gladieux P."/>
            <person name="Hiltunen Thoren M."/>
            <person name="Johannesson H."/>
        </authorList>
    </citation>
    <scope>NUCLEOTIDE SEQUENCE</scope>
    <source>
        <strain evidence="1">CBS 123565</strain>
    </source>
</reference>
<evidence type="ECO:0000313" key="2">
    <source>
        <dbReference type="Proteomes" id="UP001304895"/>
    </source>
</evidence>
<evidence type="ECO:0000313" key="1">
    <source>
        <dbReference type="EMBL" id="KAK4133463.1"/>
    </source>
</evidence>
<dbReference type="AlphaFoldDB" id="A0AAN6ZD59"/>
<dbReference type="Proteomes" id="UP001304895">
    <property type="component" value="Unassembled WGS sequence"/>
</dbReference>
<protein>
    <submittedName>
        <fullName evidence="1">Uncharacterized protein</fullName>
    </submittedName>
</protein>
<keyword evidence="2" id="KW-1185">Reference proteome</keyword>
<name>A0AAN6ZD59_9PEZI</name>
<reference evidence="1" key="2">
    <citation type="submission" date="2023-05" db="EMBL/GenBank/DDBJ databases">
        <authorList>
            <consortium name="Lawrence Berkeley National Laboratory"/>
            <person name="Steindorff A."/>
            <person name="Hensen N."/>
            <person name="Bonometti L."/>
            <person name="Westerberg I."/>
            <person name="Brannstrom I.O."/>
            <person name="Guillou S."/>
            <person name="Cros-Aarteil S."/>
            <person name="Calhoun S."/>
            <person name="Haridas S."/>
            <person name="Kuo A."/>
            <person name="Mondo S."/>
            <person name="Pangilinan J."/>
            <person name="Riley R."/>
            <person name="Labutti K."/>
            <person name="Andreopoulos B."/>
            <person name="Lipzen A."/>
            <person name="Chen C."/>
            <person name="Yanf M."/>
            <person name="Daum C."/>
            <person name="Ng V."/>
            <person name="Clum A."/>
            <person name="Ohm R."/>
            <person name="Martin F."/>
            <person name="Silar P."/>
            <person name="Natvig D."/>
            <person name="Lalanne C."/>
            <person name="Gautier V."/>
            <person name="Ament-Velasquez S.L."/>
            <person name="Kruys A."/>
            <person name="Hutchinson M.I."/>
            <person name="Powell A.J."/>
            <person name="Barry K."/>
            <person name="Miller A.N."/>
            <person name="Grigoriev I.V."/>
            <person name="Debuchy R."/>
            <person name="Gladieux P."/>
            <person name="Thoren M.H."/>
            <person name="Johannesson H."/>
        </authorList>
    </citation>
    <scope>NUCLEOTIDE SEQUENCE</scope>
    <source>
        <strain evidence="1">CBS 123565</strain>
    </source>
</reference>
<comment type="caution">
    <text evidence="1">The sequence shown here is derived from an EMBL/GenBank/DDBJ whole genome shotgun (WGS) entry which is preliminary data.</text>
</comment>